<dbReference type="EMBL" id="FOIB01000004">
    <property type="protein sequence ID" value="SEU01832.1"/>
    <property type="molecule type" value="Genomic_DNA"/>
</dbReference>
<feature type="transmembrane region" description="Helical" evidence="1">
    <location>
        <begin position="217"/>
        <end position="236"/>
    </location>
</feature>
<gene>
    <name evidence="2" type="ORF">MFU01_20320</name>
    <name evidence="3" type="ORF">SAMN05443572_104381</name>
</gene>
<evidence type="ECO:0000313" key="4">
    <source>
        <dbReference type="Proteomes" id="UP000183760"/>
    </source>
</evidence>
<feature type="transmembrane region" description="Helical" evidence="1">
    <location>
        <begin position="136"/>
        <end position="156"/>
    </location>
</feature>
<evidence type="ECO:0000256" key="1">
    <source>
        <dbReference type="SAM" id="Phobius"/>
    </source>
</evidence>
<keyword evidence="1" id="KW-1133">Transmembrane helix</keyword>
<sequence length="451" mass="50288">MTTAAPVPSAPEPVAPVTPFVAPEPSLPAWSLAKRLGFRFVCAYILLYNFPFPVYAVPVVGAPFSEAISDFWNLAVPWVARNVAGYPGELPLTQTGSGDKAIDYAQTAFFLALALVATGVWSLVDRRRPRYVKAHALLHVYVRYVLAVPMLSYGFAKVFKSQFPMVSVERLTQPLGDFSPMGLLWTFMGFSTGYNLFTGSAEVLGGLLLLARRTTTLGALVVIGVMANVVALNFFYDVPVKLYSTQLLLYAVFLVLPDLRRLADVFVLNRATQPVSLELPFTFPPLATWGMRATKALFIGWLLYTHGARSLESRMKRDEGASQSPLMGLYTVESFTRDGQERPPLLTDPYRWRAVSVGRYLLSLRMMDDSRRHYPVKEGEDGKSLLLMAGRGPDAKVLATLHYEKPDAEHLVLKGEVDGARLDVHVKKVDTSKFLLLERQFNWVQETPFNR</sequence>
<reference evidence="2 5" key="2">
    <citation type="submission" date="2019-07" db="EMBL/GenBank/DDBJ databases">
        <title>Whole genome shotgun sequence of Myxococcus fulvus NBRC 100333.</title>
        <authorList>
            <person name="Hosoyama A."/>
            <person name="Uohara A."/>
            <person name="Ohji S."/>
            <person name="Ichikawa N."/>
        </authorList>
    </citation>
    <scope>NUCLEOTIDE SEQUENCE [LARGE SCALE GENOMIC DNA]</scope>
    <source>
        <strain evidence="2 5">NBRC 100333</strain>
    </source>
</reference>
<accession>A0A511SYK9</accession>
<comment type="caution">
    <text evidence="2">The sequence shown here is derived from an EMBL/GenBank/DDBJ whole genome shotgun (WGS) entry which is preliminary data.</text>
</comment>
<keyword evidence="1" id="KW-0812">Transmembrane</keyword>
<dbReference type="Proteomes" id="UP000183760">
    <property type="component" value="Unassembled WGS sequence"/>
</dbReference>
<reference evidence="3 4" key="1">
    <citation type="submission" date="2016-10" db="EMBL/GenBank/DDBJ databases">
        <authorList>
            <person name="Varghese N."/>
            <person name="Submissions S."/>
        </authorList>
    </citation>
    <scope>NUCLEOTIDE SEQUENCE [LARGE SCALE GENOMIC DNA]</scope>
    <source>
        <strain evidence="3 4">DSM 16525</strain>
    </source>
</reference>
<evidence type="ECO:0000313" key="3">
    <source>
        <dbReference type="EMBL" id="SEU01832.1"/>
    </source>
</evidence>
<feature type="transmembrane region" description="Helical" evidence="1">
    <location>
        <begin position="104"/>
        <end position="124"/>
    </location>
</feature>
<evidence type="ECO:0008006" key="6">
    <source>
        <dbReference type="Google" id="ProtNLM"/>
    </source>
</evidence>
<dbReference type="OrthoDB" id="102112at2"/>
<name>A0A511SYK9_MYXFU</name>
<dbReference type="AlphaFoldDB" id="A0A511SYK9"/>
<feature type="transmembrane region" description="Helical" evidence="1">
    <location>
        <begin position="36"/>
        <end position="56"/>
    </location>
</feature>
<proteinExistence type="predicted"/>
<evidence type="ECO:0000313" key="5">
    <source>
        <dbReference type="Proteomes" id="UP000321514"/>
    </source>
</evidence>
<organism evidence="2 5">
    <name type="scientific">Myxococcus fulvus</name>
    <dbReference type="NCBI Taxonomy" id="33"/>
    <lineage>
        <taxon>Bacteria</taxon>
        <taxon>Pseudomonadati</taxon>
        <taxon>Myxococcota</taxon>
        <taxon>Myxococcia</taxon>
        <taxon>Myxococcales</taxon>
        <taxon>Cystobacterineae</taxon>
        <taxon>Myxococcaceae</taxon>
        <taxon>Myxococcus</taxon>
    </lineage>
</organism>
<dbReference type="EMBL" id="BJXR01000020">
    <property type="protein sequence ID" value="GEN06995.1"/>
    <property type="molecule type" value="Genomic_DNA"/>
</dbReference>
<dbReference type="STRING" id="1334629.MFUL124B02_38310"/>
<keyword evidence="1" id="KW-0472">Membrane</keyword>
<feature type="transmembrane region" description="Helical" evidence="1">
    <location>
        <begin position="183"/>
        <end position="210"/>
    </location>
</feature>
<protein>
    <recommendedName>
        <fullName evidence="6">DoxX family protein</fullName>
    </recommendedName>
</protein>
<keyword evidence="4" id="KW-1185">Reference proteome</keyword>
<dbReference type="Proteomes" id="UP000321514">
    <property type="component" value="Unassembled WGS sequence"/>
</dbReference>
<evidence type="ECO:0000313" key="2">
    <source>
        <dbReference type="EMBL" id="GEN06995.1"/>
    </source>
</evidence>
<dbReference type="RefSeq" id="WP_074953671.1">
    <property type="nucleotide sequence ID" value="NZ_BJXR01000020.1"/>
</dbReference>